<dbReference type="EnsemblMetazoa" id="G19717.1">
    <property type="protein sequence ID" value="G19717.1:cds"/>
    <property type="gene ID" value="G19717"/>
</dbReference>
<dbReference type="AlphaFoldDB" id="A0A8W8JNT1"/>
<dbReference type="Proteomes" id="UP000005408">
    <property type="component" value="Unassembled WGS sequence"/>
</dbReference>
<dbReference type="InterPro" id="IPR013098">
    <property type="entry name" value="Ig_I-set"/>
</dbReference>
<dbReference type="GO" id="GO:0070062">
    <property type="term" value="C:extracellular exosome"/>
    <property type="evidence" value="ECO:0007669"/>
    <property type="project" value="TreeGrafter"/>
</dbReference>
<dbReference type="InterPro" id="IPR003599">
    <property type="entry name" value="Ig_sub"/>
</dbReference>
<feature type="domain" description="Ig-like" evidence="1">
    <location>
        <begin position="292"/>
        <end position="390"/>
    </location>
</feature>
<dbReference type="SMART" id="SM00409">
    <property type="entry name" value="IG"/>
    <property type="match status" value="3"/>
</dbReference>
<accession>A0A8W8JNT1</accession>
<dbReference type="InterPro" id="IPR041249">
    <property type="entry name" value="HEPN_DZIP3"/>
</dbReference>
<dbReference type="PROSITE" id="PS50835">
    <property type="entry name" value="IG_LIKE"/>
    <property type="match status" value="1"/>
</dbReference>
<dbReference type="GO" id="GO:0050859">
    <property type="term" value="P:negative regulation of B cell receptor signaling pathway"/>
    <property type="evidence" value="ECO:0007669"/>
    <property type="project" value="TreeGrafter"/>
</dbReference>
<protein>
    <recommendedName>
        <fullName evidence="1">Ig-like domain-containing protein</fullName>
    </recommendedName>
</protein>
<evidence type="ECO:0000313" key="2">
    <source>
        <dbReference type="EnsemblMetazoa" id="G19717.1:cds"/>
    </source>
</evidence>
<organism evidence="2 3">
    <name type="scientific">Magallana gigas</name>
    <name type="common">Pacific oyster</name>
    <name type="synonym">Crassostrea gigas</name>
    <dbReference type="NCBI Taxonomy" id="29159"/>
    <lineage>
        <taxon>Eukaryota</taxon>
        <taxon>Metazoa</taxon>
        <taxon>Spiralia</taxon>
        <taxon>Lophotrochozoa</taxon>
        <taxon>Mollusca</taxon>
        <taxon>Bivalvia</taxon>
        <taxon>Autobranchia</taxon>
        <taxon>Pteriomorphia</taxon>
        <taxon>Ostreida</taxon>
        <taxon>Ostreoidea</taxon>
        <taxon>Ostreidae</taxon>
        <taxon>Magallana</taxon>
    </lineage>
</organism>
<dbReference type="Pfam" id="PF07679">
    <property type="entry name" value="I-set"/>
    <property type="match status" value="1"/>
</dbReference>
<dbReference type="GO" id="GO:0033691">
    <property type="term" value="F:sialic acid binding"/>
    <property type="evidence" value="ECO:0007669"/>
    <property type="project" value="TreeGrafter"/>
</dbReference>
<dbReference type="GO" id="GO:0019903">
    <property type="term" value="F:protein phosphatase binding"/>
    <property type="evidence" value="ECO:0007669"/>
    <property type="project" value="TreeGrafter"/>
</dbReference>
<name>A0A8W8JNT1_MAGGI</name>
<proteinExistence type="predicted"/>
<evidence type="ECO:0000259" key="1">
    <source>
        <dbReference type="PROSITE" id="PS50835"/>
    </source>
</evidence>
<keyword evidence="3" id="KW-1185">Reference proteome</keyword>
<sequence length="603" mass="68604">MASNLLTKEEQNFIRFVKARDDVMPLPLRDILHWQIKPKNLHQKIQSCLALTNGEKKLDSYQMKQTKLANYNNFDVTLLYKLIRNLCPGLKPTQGWGIKLNYNDTTIGDDIERIRVIRNELGHSKSSKIPDSEFTNRWIEFKIVIERLQKAMSKNGYNTDYKENLREIEELDFGDEPREKYKKFLLFECAFDHLQLSNDREEAGVSIGGSEIAMCGENAVFKAEVTNVDPSFWSLTWQKTREHVTESININKEKYRGSTDRKLVITSVSKEDEWKYQAVLSRNTNGYNQKIPSNEILLQTLGVKPSFDVWNVTTDMDGITIHYAVEDMPPKIYNTEWTRNGKILDFENSKYVGGSLKDTFLKITSPSEANGAKYCCTVTNAVGSTSKDVTFDIPTAEISTEPQSYYGSCVLISSKVVSCPAPDGAQWQKSIDGHTFHDIDIREAKYYGSNLDPESPSLEIKTISFVDKQYYQLFVWNKIGEHVSNKIFLNVIGSKPNVTICHKTCMKNHSVTLNGTVFVYEDCLDIQNLFWSKNGQNLESHKSGGKYLEVGMDNPSLTIFDVNQHDAGSYQLTATNAVGSTQSNIIVLGITNTFFIHTINHHE</sequence>
<dbReference type="GO" id="GO:0042609">
    <property type="term" value="F:CD4 receptor binding"/>
    <property type="evidence" value="ECO:0007669"/>
    <property type="project" value="TreeGrafter"/>
</dbReference>
<evidence type="ECO:0000313" key="3">
    <source>
        <dbReference type="Proteomes" id="UP000005408"/>
    </source>
</evidence>
<dbReference type="InterPro" id="IPR013783">
    <property type="entry name" value="Ig-like_fold"/>
</dbReference>
<reference evidence="2" key="1">
    <citation type="submission" date="2022-08" db="UniProtKB">
        <authorList>
            <consortium name="EnsemblMetazoa"/>
        </authorList>
    </citation>
    <scope>IDENTIFICATION</scope>
    <source>
        <strain evidence="2">05x7-T-G4-1.051#20</strain>
    </source>
</reference>
<dbReference type="GO" id="GO:0009897">
    <property type="term" value="C:external side of plasma membrane"/>
    <property type="evidence" value="ECO:0007669"/>
    <property type="project" value="TreeGrafter"/>
</dbReference>
<dbReference type="GO" id="GO:0005769">
    <property type="term" value="C:early endosome"/>
    <property type="evidence" value="ECO:0007669"/>
    <property type="project" value="TreeGrafter"/>
</dbReference>
<dbReference type="PANTHER" id="PTHR46958">
    <property type="entry name" value="B-CELL RECEPTOR CD22"/>
    <property type="match status" value="1"/>
</dbReference>
<dbReference type="Gene3D" id="2.60.40.10">
    <property type="entry name" value="Immunoglobulins"/>
    <property type="match status" value="3"/>
</dbReference>
<dbReference type="SUPFAM" id="SSF48726">
    <property type="entry name" value="Immunoglobulin"/>
    <property type="match status" value="3"/>
</dbReference>
<dbReference type="InterPro" id="IPR036179">
    <property type="entry name" value="Ig-like_dom_sf"/>
</dbReference>
<dbReference type="GO" id="GO:0055037">
    <property type="term" value="C:recycling endosome"/>
    <property type="evidence" value="ECO:0007669"/>
    <property type="project" value="TreeGrafter"/>
</dbReference>
<dbReference type="InterPro" id="IPR007110">
    <property type="entry name" value="Ig-like_dom"/>
</dbReference>
<dbReference type="Pfam" id="PF18738">
    <property type="entry name" value="HEPN_DZIP3"/>
    <property type="match status" value="1"/>
</dbReference>
<dbReference type="PANTHER" id="PTHR46958:SF1">
    <property type="entry name" value="B-CELL RECEPTOR CD22"/>
    <property type="match status" value="1"/>
</dbReference>